<reference evidence="2" key="1">
    <citation type="journal article" date="2023" name="G3 (Bethesda)">
        <title>A reference genome for the long-term kleptoplast-retaining sea slug Elysia crispata morphotype clarki.</title>
        <authorList>
            <person name="Eastman K.E."/>
            <person name="Pendleton A.L."/>
            <person name="Shaikh M.A."/>
            <person name="Suttiyut T."/>
            <person name="Ogas R."/>
            <person name="Tomko P."/>
            <person name="Gavelis G."/>
            <person name="Widhalm J.R."/>
            <person name="Wisecaver J.H."/>
        </authorList>
    </citation>
    <scope>NUCLEOTIDE SEQUENCE</scope>
    <source>
        <strain evidence="2">ECLA1</strain>
    </source>
</reference>
<evidence type="ECO:0008006" key="4">
    <source>
        <dbReference type="Google" id="ProtNLM"/>
    </source>
</evidence>
<sequence length="71" mass="7634">MKIVLVFALIAFVAFALGDDDVPCTADACKGNDVLSWTIDGTEVCCDKQKYKLMGIGQNPNTGEESCKCVE</sequence>
<evidence type="ECO:0000256" key="1">
    <source>
        <dbReference type="SAM" id="SignalP"/>
    </source>
</evidence>
<dbReference type="AlphaFoldDB" id="A0AAE0ZSI8"/>
<feature type="signal peptide" evidence="1">
    <location>
        <begin position="1"/>
        <end position="18"/>
    </location>
</feature>
<gene>
    <name evidence="2" type="ORF">RRG08_035007</name>
</gene>
<keyword evidence="3" id="KW-1185">Reference proteome</keyword>
<accession>A0AAE0ZSI8</accession>
<dbReference type="EMBL" id="JAWDGP010003399">
    <property type="protein sequence ID" value="KAK3774577.1"/>
    <property type="molecule type" value="Genomic_DNA"/>
</dbReference>
<proteinExistence type="predicted"/>
<evidence type="ECO:0000313" key="3">
    <source>
        <dbReference type="Proteomes" id="UP001283361"/>
    </source>
</evidence>
<keyword evidence="1" id="KW-0732">Signal</keyword>
<dbReference type="Proteomes" id="UP001283361">
    <property type="component" value="Unassembled WGS sequence"/>
</dbReference>
<organism evidence="2 3">
    <name type="scientific">Elysia crispata</name>
    <name type="common">lettuce slug</name>
    <dbReference type="NCBI Taxonomy" id="231223"/>
    <lineage>
        <taxon>Eukaryota</taxon>
        <taxon>Metazoa</taxon>
        <taxon>Spiralia</taxon>
        <taxon>Lophotrochozoa</taxon>
        <taxon>Mollusca</taxon>
        <taxon>Gastropoda</taxon>
        <taxon>Heterobranchia</taxon>
        <taxon>Euthyneura</taxon>
        <taxon>Panpulmonata</taxon>
        <taxon>Sacoglossa</taxon>
        <taxon>Placobranchoidea</taxon>
        <taxon>Plakobranchidae</taxon>
        <taxon>Elysia</taxon>
    </lineage>
</organism>
<comment type="caution">
    <text evidence="2">The sequence shown here is derived from an EMBL/GenBank/DDBJ whole genome shotgun (WGS) entry which is preliminary data.</text>
</comment>
<evidence type="ECO:0000313" key="2">
    <source>
        <dbReference type="EMBL" id="KAK3774577.1"/>
    </source>
</evidence>
<feature type="chain" id="PRO_5042259384" description="Plethodontid modulating factor" evidence="1">
    <location>
        <begin position="19"/>
        <end position="71"/>
    </location>
</feature>
<protein>
    <recommendedName>
        <fullName evidence="4">Plethodontid modulating factor</fullName>
    </recommendedName>
</protein>
<name>A0AAE0ZSI8_9GAST</name>